<proteinExistence type="predicted"/>
<dbReference type="PANTHER" id="PTHR47501">
    <property type="entry name" value="TRANSPOSASE-RELATED"/>
    <property type="match status" value="1"/>
</dbReference>
<evidence type="ECO:0000256" key="1">
    <source>
        <dbReference type="SAM" id="MobiDB-lite"/>
    </source>
</evidence>
<evidence type="ECO:0000313" key="3">
    <source>
        <dbReference type="Proteomes" id="UP000836402"/>
    </source>
</evidence>
<reference evidence="2" key="1">
    <citation type="submission" date="2020-10" db="EMBL/GenBank/DDBJ databases">
        <authorList>
            <person name="Sedaghatjoo S."/>
        </authorList>
    </citation>
    <scope>NUCLEOTIDE SEQUENCE</scope>
    <source>
        <strain evidence="2">AZH3</strain>
    </source>
</reference>
<dbReference type="Proteomes" id="UP000836402">
    <property type="component" value="Unassembled WGS sequence"/>
</dbReference>
<evidence type="ECO:0008006" key="4">
    <source>
        <dbReference type="Google" id="ProtNLM"/>
    </source>
</evidence>
<organism evidence="2 3">
    <name type="scientific">Tilletia caries</name>
    <name type="common">wheat bunt fungus</name>
    <dbReference type="NCBI Taxonomy" id="13290"/>
    <lineage>
        <taxon>Eukaryota</taxon>
        <taxon>Fungi</taxon>
        <taxon>Dikarya</taxon>
        <taxon>Basidiomycota</taxon>
        <taxon>Ustilaginomycotina</taxon>
        <taxon>Exobasidiomycetes</taxon>
        <taxon>Tilletiales</taxon>
        <taxon>Tilletiaceae</taxon>
        <taxon>Tilletia</taxon>
    </lineage>
</organism>
<name>A0ABN7IKY6_9BASI</name>
<gene>
    <name evidence="2" type="ORF">JKIAZH3_G4994</name>
</gene>
<dbReference type="PANTHER" id="PTHR47501:SF5">
    <property type="entry name" value="HAT C-TERMINAL DIMERISATION DOMAIN-CONTAINING PROTEIN"/>
    <property type="match status" value="1"/>
</dbReference>
<dbReference type="EMBL" id="CAJHJG010000246">
    <property type="protein sequence ID" value="CAD6899779.1"/>
    <property type="molecule type" value="Genomic_DNA"/>
</dbReference>
<feature type="compositionally biased region" description="Low complexity" evidence="1">
    <location>
        <begin position="7"/>
        <end position="35"/>
    </location>
</feature>
<evidence type="ECO:0000313" key="2">
    <source>
        <dbReference type="EMBL" id="CAD6899779.1"/>
    </source>
</evidence>
<feature type="region of interest" description="Disordered" evidence="1">
    <location>
        <begin position="1"/>
        <end position="141"/>
    </location>
</feature>
<protein>
    <recommendedName>
        <fullName evidence="4">BED-type domain-containing protein</fullName>
    </recommendedName>
</protein>
<accession>A0ABN7IKY6</accession>
<sequence>MPTFRYPSPERNTTTTKTTPNSTTSSPTTRKTPSSAMRRDSRPVRRSAPGEAHPAKRIRRRPTVGGEGTAKKASRKISAQEQKEFANARRGRAGSSSLDEEEPSQRSRHKPAAPKDTPYDLEQESQQTSASMRLVKEETEHPNIKNGTRYYRLLKSFSQIRHQQKTGAEYTVITEKWKCCFCDGEYTGHPDDRSSLSLHLNPKHSKSACKYLYFPKDKALEGTSRILRFRHLSPLEGARRPLAAGRAALLWVVMDALPFTAPSRPWFRDLMLAASSVAGQGLMSARSVVADLEQLSDRLLLQAVDRIKTYAAPFAIRQDAWSSPSQRHTFVAFVVACLDPSWKHRQFVLNFLVLKGRHGGATFAGHLVTALKTHGILQHWTGIIVVDAASSNGRMSSILEQEMAEVRIFPE</sequence>
<keyword evidence="3" id="KW-1185">Reference proteome</keyword>
<comment type="caution">
    <text evidence="2">The sequence shown here is derived from an EMBL/GenBank/DDBJ whole genome shotgun (WGS) entry which is preliminary data.</text>
</comment>